<accession>A0A162UTL4</accession>
<reference evidence="1 2" key="1">
    <citation type="submission" date="2016-04" db="EMBL/GenBank/DDBJ databases">
        <title>Genome sequence of Clostridium magnum DSM 2767.</title>
        <authorList>
            <person name="Poehlein A."/>
            <person name="Uhlig R."/>
            <person name="Fischer R."/>
            <person name="Bahl H."/>
            <person name="Daniel R."/>
        </authorList>
    </citation>
    <scope>NUCLEOTIDE SEQUENCE [LARGE SCALE GENOMIC DNA]</scope>
    <source>
        <strain evidence="1 2">DSM 2767</strain>
    </source>
</reference>
<evidence type="ECO:0000313" key="1">
    <source>
        <dbReference type="EMBL" id="KZL94267.1"/>
    </source>
</evidence>
<evidence type="ECO:0000313" key="2">
    <source>
        <dbReference type="Proteomes" id="UP000076603"/>
    </source>
</evidence>
<dbReference type="PATRIC" id="fig|1121326.3.peg.1288"/>
<protein>
    <submittedName>
        <fullName evidence="1">Uncharacterized protein</fullName>
    </submittedName>
</protein>
<dbReference type="STRING" id="1121326.CLMAG_13200"/>
<comment type="caution">
    <text evidence="1">The sequence shown here is derived from an EMBL/GenBank/DDBJ whole genome shotgun (WGS) entry which is preliminary data.</text>
</comment>
<dbReference type="AlphaFoldDB" id="A0A162UTL4"/>
<dbReference type="OrthoDB" id="3712030at2"/>
<dbReference type="EMBL" id="LWAE01000001">
    <property type="protein sequence ID" value="KZL94267.1"/>
    <property type="molecule type" value="Genomic_DNA"/>
</dbReference>
<organism evidence="1 2">
    <name type="scientific">Clostridium magnum DSM 2767</name>
    <dbReference type="NCBI Taxonomy" id="1121326"/>
    <lineage>
        <taxon>Bacteria</taxon>
        <taxon>Bacillati</taxon>
        <taxon>Bacillota</taxon>
        <taxon>Clostridia</taxon>
        <taxon>Eubacteriales</taxon>
        <taxon>Clostridiaceae</taxon>
        <taxon>Clostridium</taxon>
    </lineage>
</organism>
<dbReference type="Pfam" id="PF22010">
    <property type="entry name" value="OrtA"/>
    <property type="match status" value="1"/>
</dbReference>
<proteinExistence type="predicted"/>
<name>A0A162UTL4_9CLOT</name>
<sequence length="78" mass="8876">MINKGSWIELEELMDCYGDMTVRIYIRGNCLDNCEVGEETMVKTITGHIVQGTVSKNRPLYNKPCKLGKDAKEILIVR</sequence>
<gene>
    <name evidence="1" type="ORF">CLMAG_13200</name>
</gene>
<keyword evidence="2" id="KW-1185">Reference proteome</keyword>
<dbReference type="Proteomes" id="UP000076603">
    <property type="component" value="Unassembled WGS sequence"/>
</dbReference>
<dbReference type="InterPro" id="IPR047755">
    <property type="entry name" value="OrtA"/>
</dbReference>
<dbReference type="RefSeq" id="WP_066619526.1">
    <property type="nucleotide sequence ID" value="NZ_FQXL01000009.1"/>
</dbReference>